<accession>A0A4P6ER64</accession>
<dbReference type="Gene3D" id="3.90.660.50">
    <property type="match status" value="1"/>
</dbReference>
<evidence type="ECO:0000313" key="2">
    <source>
        <dbReference type="Proteomes" id="UP000293995"/>
    </source>
</evidence>
<dbReference type="SUPFAM" id="SSF51905">
    <property type="entry name" value="FAD/NAD(P)-binding domain"/>
    <property type="match status" value="1"/>
</dbReference>
<dbReference type="Gene3D" id="3.50.50.60">
    <property type="entry name" value="FAD/NAD(P)-binding domain"/>
    <property type="match status" value="2"/>
</dbReference>
<organism evidence="1 2">
    <name type="scientific">Microbacterium protaetiae</name>
    <dbReference type="NCBI Taxonomy" id="2509458"/>
    <lineage>
        <taxon>Bacteria</taxon>
        <taxon>Bacillati</taxon>
        <taxon>Actinomycetota</taxon>
        <taxon>Actinomycetes</taxon>
        <taxon>Micrococcales</taxon>
        <taxon>Microbacteriaceae</taxon>
        <taxon>Microbacterium</taxon>
    </lineage>
</organism>
<keyword evidence="2" id="KW-1185">Reference proteome</keyword>
<dbReference type="InterPro" id="IPR036188">
    <property type="entry name" value="FAD/NAD-bd_sf"/>
</dbReference>
<reference evidence="1 2" key="1">
    <citation type="submission" date="2019-01" db="EMBL/GenBank/DDBJ databases">
        <title>Genome sequencing of strain DFW100M-13.</title>
        <authorList>
            <person name="Heo J."/>
            <person name="Kim S.-J."/>
            <person name="Kim J.-S."/>
            <person name="Hong S.-B."/>
            <person name="Kwon S.-W."/>
        </authorList>
    </citation>
    <scope>NUCLEOTIDE SEQUENCE [LARGE SCALE GENOMIC DNA]</scope>
    <source>
        <strain evidence="1 2">DFW100M-13</strain>
    </source>
</reference>
<dbReference type="OrthoDB" id="833207at2"/>
<dbReference type="RefSeq" id="WP_129389653.1">
    <property type="nucleotide sequence ID" value="NZ_CP035494.1"/>
</dbReference>
<dbReference type="Pfam" id="PF13450">
    <property type="entry name" value="NAD_binding_8"/>
    <property type="match status" value="1"/>
</dbReference>
<dbReference type="AlphaFoldDB" id="A0A4P6ER64"/>
<sequence>MAPRATIVGSGPNGLAASVALARAGYDVRVIEAATASGGGVRTAGLTLPGYRHDVCSAVHPAALSSPFFRAFGLDRIDWIVPEASFAHPLDDGRAAVAWRDLDRTVAGLGTDGKAWRSTVRPLNRHLAEVVDFTGNQLLRMPRHPLTVTRFGMRMLELGTSAGRRAFGTFGTEAAAALFTGVVAHANARLPSLAATASALYLLAHAHSTGWGYPRGGADAIAHALRDDLSAHGGHIDTDHRVGDLSALDWGDPAAGDLLLLDTAPRLALTLPDVPAGYARAVRRYRYGPAAAKVDFALDGPVPWTHPDVALAPTVHLGGTRDEIEASENAVARGSVTERPYVLAVQPSVLDDSRAPAGYQVLWAYIHVPAGSTLDPTELVTRQVERFAPGFRDRVIASHAMTAAQRQAYNPSDVGGDILGGSFSMLQAVRRPVLSTAPWRTPMRGVYLASAATPPGPGVHGMPGWLAARQALRDAGTPAELGDLFG</sequence>
<evidence type="ECO:0000313" key="1">
    <source>
        <dbReference type="EMBL" id="QAY60378.1"/>
    </source>
</evidence>
<dbReference type="Proteomes" id="UP000293995">
    <property type="component" value="Chromosome"/>
</dbReference>
<dbReference type="PANTHER" id="PTHR10668:SF105">
    <property type="entry name" value="DEHYDROGENASE-RELATED"/>
    <property type="match status" value="1"/>
</dbReference>
<dbReference type="EMBL" id="CP035494">
    <property type="protein sequence ID" value="QAY60378.1"/>
    <property type="molecule type" value="Genomic_DNA"/>
</dbReference>
<dbReference type="PANTHER" id="PTHR10668">
    <property type="entry name" value="PHYTOENE DEHYDROGENASE"/>
    <property type="match status" value="1"/>
</dbReference>
<gene>
    <name evidence="1" type="ORF">ET475_10530</name>
</gene>
<proteinExistence type="predicted"/>
<protein>
    <submittedName>
        <fullName evidence="1">NAD(P)/FAD-dependent oxidoreductase</fullName>
    </submittedName>
</protein>
<dbReference type="KEGG" id="mprt:ET475_10530"/>
<name>A0A4P6ER64_9MICO</name>